<protein>
    <submittedName>
        <fullName evidence="5">ABC transporter ATP-binding protein</fullName>
    </submittedName>
</protein>
<evidence type="ECO:0000256" key="2">
    <source>
        <dbReference type="ARBA" id="ARBA00022741"/>
    </source>
</evidence>
<evidence type="ECO:0000259" key="4">
    <source>
        <dbReference type="PROSITE" id="PS50893"/>
    </source>
</evidence>
<keyword evidence="1" id="KW-0813">Transport</keyword>
<dbReference type="EMBL" id="CP146256">
    <property type="protein sequence ID" value="XAH76459.1"/>
    <property type="molecule type" value="Genomic_DNA"/>
</dbReference>
<dbReference type="PROSITE" id="PS50893">
    <property type="entry name" value="ABC_TRANSPORTER_2"/>
    <property type="match status" value="1"/>
</dbReference>
<reference evidence="5 6" key="1">
    <citation type="submission" date="2024-02" db="EMBL/GenBank/DDBJ databases">
        <title>Bacterial strain from lacustrine sediment.</title>
        <authorList>
            <person name="Petit C."/>
            <person name="Fadhlaoui K."/>
        </authorList>
    </citation>
    <scope>NUCLEOTIDE SEQUENCE [LARGE SCALE GENOMIC DNA]</scope>
    <source>
        <strain evidence="5 6">IPX-CK</strain>
    </source>
</reference>
<feature type="domain" description="ABC transporter" evidence="4">
    <location>
        <begin position="2"/>
        <end position="231"/>
    </location>
</feature>
<gene>
    <name evidence="5" type="ORF">V6984_17350</name>
</gene>
<evidence type="ECO:0000256" key="1">
    <source>
        <dbReference type="ARBA" id="ARBA00022448"/>
    </source>
</evidence>
<evidence type="ECO:0000313" key="6">
    <source>
        <dbReference type="Proteomes" id="UP001451571"/>
    </source>
</evidence>
<dbReference type="Proteomes" id="UP001451571">
    <property type="component" value="Chromosome"/>
</dbReference>
<dbReference type="SMART" id="SM00382">
    <property type="entry name" value="AAA"/>
    <property type="match status" value="1"/>
</dbReference>
<dbReference type="PANTHER" id="PTHR42939">
    <property type="entry name" value="ABC TRANSPORTER ATP-BINDING PROTEIN ALBC-RELATED"/>
    <property type="match status" value="1"/>
</dbReference>
<evidence type="ECO:0000256" key="3">
    <source>
        <dbReference type="ARBA" id="ARBA00022840"/>
    </source>
</evidence>
<keyword evidence="2" id="KW-0547">Nucleotide-binding</keyword>
<evidence type="ECO:0000313" key="5">
    <source>
        <dbReference type="EMBL" id="XAH76459.1"/>
    </source>
</evidence>
<keyword evidence="3 5" id="KW-0067">ATP-binding</keyword>
<dbReference type="GO" id="GO:0005524">
    <property type="term" value="F:ATP binding"/>
    <property type="evidence" value="ECO:0007669"/>
    <property type="project" value="UniProtKB-KW"/>
</dbReference>
<dbReference type="InterPro" id="IPR003439">
    <property type="entry name" value="ABC_transporter-like_ATP-bd"/>
</dbReference>
<dbReference type="PANTHER" id="PTHR42939:SF3">
    <property type="entry name" value="ABC TRANSPORTER ATP-BINDING COMPONENT"/>
    <property type="match status" value="1"/>
</dbReference>
<dbReference type="SUPFAM" id="SSF52540">
    <property type="entry name" value="P-loop containing nucleoside triphosphate hydrolases"/>
    <property type="match status" value="1"/>
</dbReference>
<dbReference type="InterPro" id="IPR027417">
    <property type="entry name" value="P-loop_NTPase"/>
</dbReference>
<sequence>MMNALEITNLTKEYKDFKLDKVSLKLPSGCIMGLIGENGAGKSTMIKLIMDAIKRDSGEIIILGKDNRSDDFKLTKEDIGIVLDDIGFPEIITAKQLNAIMKMTYQNWEEETYFRYIARFSLPEKKPIKDYSRGMKMKLAIAAAMSHRARLLILDEATSGLDPIVRDEILDIFLEFTRKEEHSILISSHIVSDLEKLCDYIAFLHKGKLIFCEEKDRLLETYVMLHCKKTELNALQLSAVKGKRENSYGVDALVERKKVPRGMNVENASIEDIILFMVKGVDKQ</sequence>
<keyword evidence="6" id="KW-1185">Reference proteome</keyword>
<organism evidence="5 6">
    <name type="scientific">Kineothrix sedimenti</name>
    <dbReference type="NCBI Taxonomy" id="3123317"/>
    <lineage>
        <taxon>Bacteria</taxon>
        <taxon>Bacillati</taxon>
        <taxon>Bacillota</taxon>
        <taxon>Clostridia</taxon>
        <taxon>Lachnospirales</taxon>
        <taxon>Lachnospiraceae</taxon>
        <taxon>Kineothrix</taxon>
    </lineage>
</organism>
<proteinExistence type="predicted"/>
<dbReference type="CDD" id="cd03230">
    <property type="entry name" value="ABC_DR_subfamily_A"/>
    <property type="match status" value="1"/>
</dbReference>
<accession>A0ABZ3F3T2</accession>
<dbReference type="Pfam" id="PF00005">
    <property type="entry name" value="ABC_tran"/>
    <property type="match status" value="1"/>
</dbReference>
<dbReference type="InterPro" id="IPR003593">
    <property type="entry name" value="AAA+_ATPase"/>
</dbReference>
<dbReference type="Gene3D" id="3.40.50.300">
    <property type="entry name" value="P-loop containing nucleotide triphosphate hydrolases"/>
    <property type="match status" value="1"/>
</dbReference>
<name>A0ABZ3F3T2_9FIRM</name>
<dbReference type="InterPro" id="IPR051782">
    <property type="entry name" value="ABC_Transporter_VariousFunc"/>
</dbReference>